<accession>A0AAV8Q748</accession>
<keyword evidence="3" id="KW-1185">Reference proteome</keyword>
<sequence length="130" mass="14916">MFKAAVLLVMVVVDWSLLQLYKPQSSQLLFRLYYEALVMQENPTGARSDYWNLSTGIPKRLLEQMHRFQKKACIGDALKSASLDWARFSSVSVERFLCFLPASGLRTQSIAETPVFSFTRLLRNLSPFMT</sequence>
<proteinExistence type="predicted"/>
<keyword evidence="1" id="KW-0732">Signal</keyword>
<organism evidence="2 3">
    <name type="scientific">Ensete ventricosum</name>
    <name type="common">Abyssinian banana</name>
    <name type="synonym">Musa ensete</name>
    <dbReference type="NCBI Taxonomy" id="4639"/>
    <lineage>
        <taxon>Eukaryota</taxon>
        <taxon>Viridiplantae</taxon>
        <taxon>Streptophyta</taxon>
        <taxon>Embryophyta</taxon>
        <taxon>Tracheophyta</taxon>
        <taxon>Spermatophyta</taxon>
        <taxon>Magnoliopsida</taxon>
        <taxon>Liliopsida</taxon>
        <taxon>Zingiberales</taxon>
        <taxon>Musaceae</taxon>
        <taxon>Ensete</taxon>
    </lineage>
</organism>
<protein>
    <submittedName>
        <fullName evidence="2">Uncharacterized protein</fullName>
    </submittedName>
</protein>
<dbReference type="EMBL" id="JAQQAF010000008">
    <property type="protein sequence ID" value="KAJ8467279.1"/>
    <property type="molecule type" value="Genomic_DNA"/>
</dbReference>
<evidence type="ECO:0000313" key="3">
    <source>
        <dbReference type="Proteomes" id="UP001222027"/>
    </source>
</evidence>
<evidence type="ECO:0000256" key="1">
    <source>
        <dbReference type="SAM" id="SignalP"/>
    </source>
</evidence>
<gene>
    <name evidence="2" type="ORF">OPV22_029831</name>
</gene>
<feature type="chain" id="PRO_5043832549" evidence="1">
    <location>
        <begin position="17"/>
        <end position="130"/>
    </location>
</feature>
<name>A0AAV8Q748_ENSVE</name>
<dbReference type="AlphaFoldDB" id="A0AAV8Q748"/>
<dbReference type="Proteomes" id="UP001222027">
    <property type="component" value="Unassembled WGS sequence"/>
</dbReference>
<evidence type="ECO:0000313" key="2">
    <source>
        <dbReference type="EMBL" id="KAJ8467279.1"/>
    </source>
</evidence>
<comment type="caution">
    <text evidence="2">The sequence shown here is derived from an EMBL/GenBank/DDBJ whole genome shotgun (WGS) entry which is preliminary data.</text>
</comment>
<reference evidence="2 3" key="1">
    <citation type="submission" date="2022-12" db="EMBL/GenBank/DDBJ databases">
        <title>Chromosome-scale assembly of the Ensete ventricosum genome.</title>
        <authorList>
            <person name="Dussert Y."/>
            <person name="Stocks J."/>
            <person name="Wendawek A."/>
            <person name="Woldeyes F."/>
            <person name="Nichols R.A."/>
            <person name="Borrell J.S."/>
        </authorList>
    </citation>
    <scope>NUCLEOTIDE SEQUENCE [LARGE SCALE GENOMIC DNA]</scope>
    <source>
        <strain evidence="3">cv. Maze</strain>
        <tissue evidence="2">Seeds</tissue>
    </source>
</reference>
<feature type="signal peptide" evidence="1">
    <location>
        <begin position="1"/>
        <end position="16"/>
    </location>
</feature>